<sequence>MNERSLLLIGHPGHEFLLYGWVAQTRPIVCILTDGSGMMGTTRIAQSETVLKGLNAPIGPVWGESSDREFYQRILQCDHAFFAATRDRLADCILMHDITTVVSDAIEGYEPTHDICEALARGAVMLASRHAKAPIRHYLISILGNPGMAPLGDGPATVEIELLQEQIFRKRHAIATYATQAGNQLTREIQNAYDRYGIAAFDREYLFDAANNGWPLWHERFHSHAPHYESVGTAHVASGRVQVAITYSDHVAPISERLTDIPCAS</sequence>
<proteinExistence type="predicted"/>
<evidence type="ECO:0000313" key="2">
    <source>
        <dbReference type="Proteomes" id="UP000291562"/>
    </source>
</evidence>
<accession>A0A411HIK1</accession>
<keyword evidence="2" id="KW-1185">Reference proteome</keyword>
<dbReference type="Gene3D" id="3.40.50.10320">
    <property type="entry name" value="LmbE-like"/>
    <property type="match status" value="1"/>
</dbReference>
<evidence type="ECO:0008006" key="3">
    <source>
        <dbReference type="Google" id="ProtNLM"/>
    </source>
</evidence>
<gene>
    <name evidence="1" type="ORF">ELE36_07635</name>
</gene>
<protein>
    <recommendedName>
        <fullName evidence="3">PIG-L family deacetylase</fullName>
    </recommendedName>
</protein>
<dbReference type="InterPro" id="IPR024078">
    <property type="entry name" value="LmbE-like_dom_sf"/>
</dbReference>
<dbReference type="Proteomes" id="UP000291562">
    <property type="component" value="Chromosome"/>
</dbReference>
<dbReference type="OrthoDB" id="8058828at2"/>
<dbReference type="AlphaFoldDB" id="A0A411HIK1"/>
<dbReference type="RefSeq" id="WP_129832503.1">
    <property type="nucleotide sequence ID" value="NZ_CP035704.1"/>
</dbReference>
<reference evidence="1 2" key="1">
    <citation type="submission" date="2019-01" db="EMBL/GenBank/DDBJ databases">
        <title>Pseudolysobacter antarctica gen. nov., sp. nov., isolated from Fildes Peninsula, Antarctica.</title>
        <authorList>
            <person name="Wei Z."/>
            <person name="Peng F."/>
        </authorList>
    </citation>
    <scope>NUCLEOTIDE SEQUENCE [LARGE SCALE GENOMIC DNA]</scope>
    <source>
        <strain evidence="1 2">AQ6-296</strain>
    </source>
</reference>
<name>A0A411HIK1_9GAMM</name>
<dbReference type="KEGG" id="xbc:ELE36_07635"/>
<organism evidence="1 2">
    <name type="scientific">Pseudolysobacter antarcticus</name>
    <dbReference type="NCBI Taxonomy" id="2511995"/>
    <lineage>
        <taxon>Bacteria</taxon>
        <taxon>Pseudomonadati</taxon>
        <taxon>Pseudomonadota</taxon>
        <taxon>Gammaproteobacteria</taxon>
        <taxon>Lysobacterales</taxon>
        <taxon>Rhodanobacteraceae</taxon>
        <taxon>Pseudolysobacter</taxon>
    </lineage>
</organism>
<dbReference type="SUPFAM" id="SSF102588">
    <property type="entry name" value="LmbE-like"/>
    <property type="match status" value="1"/>
</dbReference>
<dbReference type="EMBL" id="CP035704">
    <property type="protein sequence ID" value="QBB70244.1"/>
    <property type="molecule type" value="Genomic_DNA"/>
</dbReference>
<evidence type="ECO:0000313" key="1">
    <source>
        <dbReference type="EMBL" id="QBB70244.1"/>
    </source>
</evidence>